<dbReference type="RefSeq" id="WP_147645421.1">
    <property type="nucleotide sequence ID" value="NZ_CABKVG010000010.1"/>
</dbReference>
<evidence type="ECO:0000313" key="1">
    <source>
        <dbReference type="EMBL" id="UOO89142.1"/>
    </source>
</evidence>
<organism evidence="1 2">
    <name type="scientific">Vitreoscilla massiliensis</name>
    <dbReference type="NCBI Taxonomy" id="1689272"/>
    <lineage>
        <taxon>Bacteria</taxon>
        <taxon>Pseudomonadati</taxon>
        <taxon>Pseudomonadota</taxon>
        <taxon>Betaproteobacteria</taxon>
        <taxon>Neisseriales</taxon>
        <taxon>Neisseriaceae</taxon>
        <taxon>Vitreoscilla</taxon>
    </lineage>
</organism>
<accession>A0ABY4E6Z3</accession>
<evidence type="ECO:0000313" key="2">
    <source>
        <dbReference type="Proteomes" id="UP000832011"/>
    </source>
</evidence>
<gene>
    <name evidence="1" type="ORF">LVJ82_17125</name>
</gene>
<keyword evidence="2" id="KW-1185">Reference proteome</keyword>
<sequence>MSEYGLSMRMADGVEVLNTSNFGVGFTIFTSAVAPQTAVNVDYSSSPASLSQVEWVDVAAAASFVPTVAEDTVAFQNQCLRVSVGQFVDMARIAQTSATKIDKTSVGMYVVDYTPDNQLQLHQVGVEPAYTNGHMTSIAISKYVALERLFVLGLENNV</sequence>
<name>A0ABY4E6Z3_9NEIS</name>
<reference evidence="1 2" key="1">
    <citation type="journal article" date="2022" name="Res Sq">
        <title>Evolution of multicellular longitudinally dividing oral cavity symbionts (Neisseriaceae).</title>
        <authorList>
            <person name="Nyongesa S."/>
            <person name="Weber P."/>
            <person name="Bernet E."/>
            <person name="Pullido F."/>
            <person name="Nieckarz M."/>
            <person name="Delaby M."/>
            <person name="Nieves C."/>
            <person name="Viehboeck T."/>
            <person name="Krause N."/>
            <person name="Rivera-Millot A."/>
            <person name="Nakamura A."/>
            <person name="Vischer N."/>
            <person name="VanNieuwenhze M."/>
            <person name="Brun Y."/>
            <person name="Cava F."/>
            <person name="Bulgheresi S."/>
            <person name="Veyrier F."/>
        </authorList>
    </citation>
    <scope>NUCLEOTIDE SEQUENCE [LARGE SCALE GENOMIC DNA]</scope>
    <source>
        <strain evidence="1 2">SN4</strain>
    </source>
</reference>
<dbReference type="EMBL" id="CP091511">
    <property type="protein sequence ID" value="UOO89142.1"/>
    <property type="molecule type" value="Genomic_DNA"/>
</dbReference>
<proteinExistence type="predicted"/>
<dbReference type="Proteomes" id="UP000832011">
    <property type="component" value="Chromosome"/>
</dbReference>
<protein>
    <submittedName>
        <fullName evidence="1">Uncharacterized protein</fullName>
    </submittedName>
</protein>